<feature type="signal peptide" evidence="8">
    <location>
        <begin position="1"/>
        <end position="25"/>
    </location>
</feature>
<dbReference type="InterPro" id="IPR056953">
    <property type="entry name" value="CUT_N"/>
</dbReference>
<evidence type="ECO:0000313" key="11">
    <source>
        <dbReference type="WBParaSite" id="sdigi.contig146.g5228.t1"/>
    </source>
</evidence>
<keyword evidence="3" id="KW-1003">Cell membrane</keyword>
<dbReference type="PROSITE" id="PS51034">
    <property type="entry name" value="ZP_2"/>
    <property type="match status" value="1"/>
</dbReference>
<sequence length="424" mass="47289">MQTSKAPQIFSLFLMSSLIMATTLAATIDNELIGTPVVDCEDTMVSLTFKTKKPFTGRVYVRGLADDDRCSRNFASNVDQSKFSMMIQNGDCTMQRQRVTGSLEGIMFSLTIVVSFHGTFVTRADRAYRCMCFFRNIKRLTSGVDMSSIGTTELLDTVQMPTCTYSIHSGSADGPTAVYGQVGEKIYHVWECDDDTQGFLVHSCFVNDGRGTRFDLLDMDGCAIDPIIQPDVQYNTGLTRAVVETWGYKFSDTSVLNYQCVVELCKKAAGECDGLSPPTCTGGNRVRRHAGNNFSASLESKQQDRSDLRNAHQIDLTARLSMLENIEEDGVSDPQSRHLVRQAAQVKISRHFYTLLMNLAQGNDFIEKFKLNFISLRIRKWHSNSASETAESMPNLSGLWSATICNLTSAYNFSNYRNSLAQEK</sequence>
<dbReference type="InterPro" id="IPR051962">
    <property type="entry name" value="Cuticlin"/>
</dbReference>
<keyword evidence="6" id="KW-1133">Transmembrane helix</keyword>
<name>A0A915PMR2_9BILA</name>
<keyword evidence="4" id="KW-0812">Transmembrane</keyword>
<proteinExistence type="predicted"/>
<dbReference type="WBParaSite" id="sdigi.contig146.g5228.t1">
    <property type="protein sequence ID" value="sdigi.contig146.g5228.t1"/>
    <property type="gene ID" value="sdigi.contig146.g5228"/>
</dbReference>
<evidence type="ECO:0000256" key="4">
    <source>
        <dbReference type="ARBA" id="ARBA00022692"/>
    </source>
</evidence>
<keyword evidence="7" id="KW-0472">Membrane</keyword>
<dbReference type="PANTHER" id="PTHR22907:SF54">
    <property type="entry name" value="GH04558P"/>
    <property type="match status" value="1"/>
</dbReference>
<evidence type="ECO:0000256" key="5">
    <source>
        <dbReference type="ARBA" id="ARBA00022729"/>
    </source>
</evidence>
<feature type="chain" id="PRO_5037686757" evidence="8">
    <location>
        <begin position="26"/>
        <end position="424"/>
    </location>
</feature>
<dbReference type="Proteomes" id="UP000887581">
    <property type="component" value="Unplaced"/>
</dbReference>
<dbReference type="InterPro" id="IPR057475">
    <property type="entry name" value="CUT_C"/>
</dbReference>
<dbReference type="SMART" id="SM00241">
    <property type="entry name" value="ZP"/>
    <property type="match status" value="1"/>
</dbReference>
<dbReference type="AlphaFoldDB" id="A0A915PMR2"/>
<dbReference type="GO" id="GO:0005886">
    <property type="term" value="C:plasma membrane"/>
    <property type="evidence" value="ECO:0007669"/>
    <property type="project" value="UniProtKB-SubCell"/>
</dbReference>
<dbReference type="Pfam" id="PF25057">
    <property type="entry name" value="CUT_N"/>
    <property type="match status" value="1"/>
</dbReference>
<dbReference type="InterPro" id="IPR001507">
    <property type="entry name" value="ZP_dom"/>
</dbReference>
<organism evidence="10 11">
    <name type="scientific">Setaria digitata</name>
    <dbReference type="NCBI Taxonomy" id="48799"/>
    <lineage>
        <taxon>Eukaryota</taxon>
        <taxon>Metazoa</taxon>
        <taxon>Ecdysozoa</taxon>
        <taxon>Nematoda</taxon>
        <taxon>Chromadorea</taxon>
        <taxon>Rhabditida</taxon>
        <taxon>Spirurina</taxon>
        <taxon>Spiruromorpha</taxon>
        <taxon>Filarioidea</taxon>
        <taxon>Setariidae</taxon>
        <taxon>Setaria</taxon>
    </lineage>
</organism>
<evidence type="ECO:0000256" key="7">
    <source>
        <dbReference type="ARBA" id="ARBA00023136"/>
    </source>
</evidence>
<evidence type="ECO:0000256" key="2">
    <source>
        <dbReference type="ARBA" id="ARBA00022460"/>
    </source>
</evidence>
<accession>A0A915PMR2</accession>
<evidence type="ECO:0000313" key="10">
    <source>
        <dbReference type="Proteomes" id="UP000887581"/>
    </source>
</evidence>
<evidence type="ECO:0000256" key="1">
    <source>
        <dbReference type="ARBA" id="ARBA00004251"/>
    </source>
</evidence>
<evidence type="ECO:0000256" key="3">
    <source>
        <dbReference type="ARBA" id="ARBA00022475"/>
    </source>
</evidence>
<keyword evidence="5 8" id="KW-0732">Signal</keyword>
<evidence type="ECO:0000256" key="8">
    <source>
        <dbReference type="SAM" id="SignalP"/>
    </source>
</evidence>
<dbReference type="Pfam" id="PF25301">
    <property type="entry name" value="CUT_C"/>
    <property type="match status" value="1"/>
</dbReference>
<feature type="domain" description="ZP" evidence="9">
    <location>
        <begin position="39"/>
        <end position="279"/>
    </location>
</feature>
<comment type="subcellular location">
    <subcellularLocation>
        <location evidence="1">Cell membrane</location>
        <topology evidence="1">Single-pass type I membrane protein</topology>
    </subcellularLocation>
</comment>
<keyword evidence="10" id="KW-1185">Reference proteome</keyword>
<evidence type="ECO:0000259" key="9">
    <source>
        <dbReference type="PROSITE" id="PS51034"/>
    </source>
</evidence>
<evidence type="ECO:0000256" key="6">
    <source>
        <dbReference type="ARBA" id="ARBA00022989"/>
    </source>
</evidence>
<dbReference type="GO" id="GO:0042302">
    <property type="term" value="F:structural constituent of cuticle"/>
    <property type="evidence" value="ECO:0007669"/>
    <property type="project" value="UniProtKB-KW"/>
</dbReference>
<keyword evidence="2" id="KW-0193">Cuticle</keyword>
<reference evidence="11" key="1">
    <citation type="submission" date="2022-11" db="UniProtKB">
        <authorList>
            <consortium name="WormBaseParasite"/>
        </authorList>
    </citation>
    <scope>IDENTIFICATION</scope>
</reference>
<dbReference type="PANTHER" id="PTHR22907">
    <property type="entry name" value="GH04558P"/>
    <property type="match status" value="1"/>
</dbReference>
<protein>
    <submittedName>
        <fullName evidence="11">ZP domain-containing protein</fullName>
    </submittedName>
</protein>